<comment type="similarity">
    <text evidence="1">Belongs to the leucine-binding protein family.</text>
</comment>
<evidence type="ECO:0000256" key="1">
    <source>
        <dbReference type="ARBA" id="ARBA00010062"/>
    </source>
</evidence>
<dbReference type="CDD" id="cd06340">
    <property type="entry name" value="PBP1_ABC_ligand_binding-like"/>
    <property type="match status" value="1"/>
</dbReference>
<dbReference type="AlphaFoldDB" id="A0A2L2XF03"/>
<evidence type="ECO:0000313" key="6">
    <source>
        <dbReference type="Proteomes" id="UP000239549"/>
    </source>
</evidence>
<name>A0A2L2XF03_9FIRM</name>
<comment type="caution">
    <text evidence="5">The sequence shown here is derived from an EMBL/GenBank/DDBJ whole genome shotgun (WGS) entry which is preliminary data.</text>
</comment>
<dbReference type="EMBL" id="BFAV01000154">
    <property type="protein sequence ID" value="GBF34927.1"/>
    <property type="molecule type" value="Genomic_DNA"/>
</dbReference>
<dbReference type="PANTHER" id="PTHR30483">
    <property type="entry name" value="LEUCINE-SPECIFIC-BINDING PROTEIN"/>
    <property type="match status" value="1"/>
</dbReference>
<dbReference type="InterPro" id="IPR028082">
    <property type="entry name" value="Peripla_BP_I"/>
</dbReference>
<accession>A0A2L2XF03</accession>
<dbReference type="SUPFAM" id="SSF53822">
    <property type="entry name" value="Periplasmic binding protein-like I"/>
    <property type="match status" value="1"/>
</dbReference>
<evidence type="ECO:0000313" key="5">
    <source>
        <dbReference type="EMBL" id="GBF34927.1"/>
    </source>
</evidence>
<dbReference type="Proteomes" id="UP000239549">
    <property type="component" value="Unassembled WGS sequence"/>
</dbReference>
<feature type="domain" description="Leucine-binding protein" evidence="4">
    <location>
        <begin position="40"/>
        <end position="396"/>
    </location>
</feature>
<proteinExistence type="inferred from homology"/>
<evidence type="ECO:0000259" key="4">
    <source>
        <dbReference type="Pfam" id="PF13458"/>
    </source>
</evidence>
<dbReference type="PROSITE" id="PS51257">
    <property type="entry name" value="PROKAR_LIPOPROTEIN"/>
    <property type="match status" value="1"/>
</dbReference>
<sequence length="423" mass="44821">MKKIWLTVLAALLAVSLAGCGGSNKAETTEGNQGDGGGDIKLGVILPLSGNLALLGNEIMDAINIAADMKNKSGGINGKKIVTERADAPDPNAGSTQANRLVNTENIKMLMGTYSSGIAAASVPVAMRANATYVEVNAVADEITGQGYKYIWRNVATASMMGSNASKFAAEYIAPKLNLTPEKLKVAIIHEDSSWGTSVSNGVRTKAEEYNLNIVCDESYSSKSTDLSPLILKMTKAKPDVVIASSYIADAILLQKQAKQFDFRPKAWIGTSAGHALGDYAGSLGQDAEGIFVSDLPGIVSDNGLDKDAAQLKQEFLTAWKASHETVPSGVTFGAFCGAWTFFNDVLPQCKTFDAEEIRNIYLGLDIELGSLPDGTGVKYGQNGQNERATIVVEQWQNGALVAVWPDNYAAAQPASLPLPAYK</sequence>
<gene>
    <name evidence="5" type="ORF">DCCM_4047</name>
</gene>
<dbReference type="RefSeq" id="WP_104373083.1">
    <property type="nucleotide sequence ID" value="NZ_BFAV01000154.1"/>
</dbReference>
<feature type="chain" id="PRO_5038511469" evidence="3">
    <location>
        <begin position="26"/>
        <end position="423"/>
    </location>
</feature>
<dbReference type="PANTHER" id="PTHR30483:SF37">
    <property type="entry name" value="ABC TRANSPORTER SUBSTRATE-BINDING PROTEIN"/>
    <property type="match status" value="1"/>
</dbReference>
<dbReference type="Gene3D" id="3.40.50.2300">
    <property type="match status" value="2"/>
</dbReference>
<evidence type="ECO:0000256" key="3">
    <source>
        <dbReference type="SAM" id="SignalP"/>
    </source>
</evidence>
<keyword evidence="2 3" id="KW-0732">Signal</keyword>
<evidence type="ECO:0000256" key="2">
    <source>
        <dbReference type="ARBA" id="ARBA00022729"/>
    </source>
</evidence>
<reference evidence="6" key="1">
    <citation type="submission" date="2018-02" db="EMBL/GenBank/DDBJ databases">
        <title>Genome sequence of Desulfocucumis palustris strain NAW-5.</title>
        <authorList>
            <person name="Watanabe M."/>
            <person name="Kojima H."/>
            <person name="Fukui M."/>
        </authorList>
    </citation>
    <scope>NUCLEOTIDE SEQUENCE [LARGE SCALE GENOMIC DNA]</scope>
    <source>
        <strain evidence="6">NAW-5</strain>
    </source>
</reference>
<dbReference type="Pfam" id="PF13458">
    <property type="entry name" value="Peripla_BP_6"/>
    <property type="match status" value="1"/>
</dbReference>
<protein>
    <submittedName>
        <fullName evidence="5">Leucine-specific transport system</fullName>
    </submittedName>
</protein>
<keyword evidence="6" id="KW-1185">Reference proteome</keyword>
<dbReference type="InterPro" id="IPR028081">
    <property type="entry name" value="Leu-bd"/>
</dbReference>
<dbReference type="InterPro" id="IPR051010">
    <property type="entry name" value="BCAA_transport"/>
</dbReference>
<organism evidence="5 6">
    <name type="scientific">Desulfocucumis palustris</name>
    <dbReference type="NCBI Taxonomy" id="1898651"/>
    <lineage>
        <taxon>Bacteria</taxon>
        <taxon>Bacillati</taxon>
        <taxon>Bacillota</taxon>
        <taxon>Clostridia</taxon>
        <taxon>Eubacteriales</taxon>
        <taxon>Desulfocucumaceae</taxon>
        <taxon>Desulfocucumis</taxon>
    </lineage>
</organism>
<feature type="signal peptide" evidence="3">
    <location>
        <begin position="1"/>
        <end position="25"/>
    </location>
</feature>
<dbReference type="OrthoDB" id="9783240at2"/>